<protein>
    <submittedName>
        <fullName evidence="3">Serine/threonine-protein kinase RsbW</fullName>
    </submittedName>
</protein>
<keyword evidence="4" id="KW-1185">Reference proteome</keyword>
<sequence>MPNQIEAIDPMVLTLKSHVDGALSGEALFRFDICLSEALANLVLHAETTDKSAPITVKIRHEAESLSTEIFDPKGAVAFDIRDKARALDEIDALAENGRGLGLILECADQVDYGPAPEGNRLKLTFKARG</sequence>
<dbReference type="Pfam" id="PF13581">
    <property type="entry name" value="HATPase_c_2"/>
    <property type="match status" value="1"/>
</dbReference>
<dbReference type="Proteomes" id="UP000183299">
    <property type="component" value="Unassembled WGS sequence"/>
</dbReference>
<proteinExistence type="predicted"/>
<evidence type="ECO:0000256" key="1">
    <source>
        <dbReference type="ARBA" id="ARBA00022527"/>
    </source>
</evidence>
<dbReference type="Gene3D" id="3.30.565.10">
    <property type="entry name" value="Histidine kinase-like ATPase, C-terminal domain"/>
    <property type="match status" value="1"/>
</dbReference>
<dbReference type="PANTHER" id="PTHR35526">
    <property type="entry name" value="ANTI-SIGMA-F FACTOR RSBW-RELATED"/>
    <property type="match status" value="1"/>
</dbReference>
<dbReference type="GO" id="GO:0004674">
    <property type="term" value="F:protein serine/threonine kinase activity"/>
    <property type="evidence" value="ECO:0007669"/>
    <property type="project" value="UniProtKB-KW"/>
</dbReference>
<dbReference type="AlphaFoldDB" id="A0A1I3PR93"/>
<reference evidence="3 4" key="1">
    <citation type="submission" date="2016-10" db="EMBL/GenBank/DDBJ databases">
        <authorList>
            <person name="de Groot N.N."/>
        </authorList>
    </citation>
    <scope>NUCLEOTIDE SEQUENCE [LARGE SCALE GENOMIC DNA]</scope>
    <source>
        <strain evidence="3 4">CGMCC 1.8891</strain>
    </source>
</reference>
<keyword evidence="1" id="KW-0723">Serine/threonine-protein kinase</keyword>
<dbReference type="InterPro" id="IPR036890">
    <property type="entry name" value="HATPase_C_sf"/>
</dbReference>
<name>A0A1I3PR93_9RHOB</name>
<evidence type="ECO:0000313" key="4">
    <source>
        <dbReference type="Proteomes" id="UP000183299"/>
    </source>
</evidence>
<dbReference type="OrthoDB" id="7507932at2"/>
<organism evidence="3 4">
    <name type="scientific">Celeribacter halophilus</name>
    <dbReference type="NCBI Taxonomy" id="576117"/>
    <lineage>
        <taxon>Bacteria</taxon>
        <taxon>Pseudomonadati</taxon>
        <taxon>Pseudomonadota</taxon>
        <taxon>Alphaproteobacteria</taxon>
        <taxon>Rhodobacterales</taxon>
        <taxon>Roseobacteraceae</taxon>
        <taxon>Celeribacter</taxon>
    </lineage>
</organism>
<feature type="domain" description="Histidine kinase/HSP90-like ATPase" evidence="2">
    <location>
        <begin position="5"/>
        <end position="125"/>
    </location>
</feature>
<dbReference type="STRING" id="576117.SAMN04488138_10332"/>
<dbReference type="EMBL" id="FORY01000003">
    <property type="protein sequence ID" value="SFJ23993.1"/>
    <property type="molecule type" value="Genomic_DNA"/>
</dbReference>
<dbReference type="CDD" id="cd16936">
    <property type="entry name" value="HATPase_RsbW-like"/>
    <property type="match status" value="1"/>
</dbReference>
<keyword evidence="3" id="KW-0808">Transferase</keyword>
<dbReference type="InterPro" id="IPR050267">
    <property type="entry name" value="Anti-sigma-factor_SerPK"/>
</dbReference>
<dbReference type="InterPro" id="IPR003594">
    <property type="entry name" value="HATPase_dom"/>
</dbReference>
<gene>
    <name evidence="3" type="ORF">SAMN04488138_10332</name>
</gene>
<dbReference type="RefSeq" id="WP_066603866.1">
    <property type="nucleotide sequence ID" value="NZ_FORY01000003.1"/>
</dbReference>
<accession>A0A1I3PR93</accession>
<dbReference type="PANTHER" id="PTHR35526:SF3">
    <property type="entry name" value="ANTI-SIGMA-F FACTOR RSBW"/>
    <property type="match status" value="1"/>
</dbReference>
<evidence type="ECO:0000313" key="3">
    <source>
        <dbReference type="EMBL" id="SFJ23993.1"/>
    </source>
</evidence>
<dbReference type="GeneID" id="98664136"/>
<evidence type="ECO:0000259" key="2">
    <source>
        <dbReference type="Pfam" id="PF13581"/>
    </source>
</evidence>
<keyword evidence="3" id="KW-0418">Kinase</keyword>